<dbReference type="GO" id="GO:0042732">
    <property type="term" value="P:D-xylose metabolic process"/>
    <property type="evidence" value="ECO:0007669"/>
    <property type="project" value="UniProtKB-KW"/>
</dbReference>
<protein>
    <recommendedName>
        <fullName evidence="8">Xylulose kinase</fullName>
        <shortName evidence="8">Xylulokinase</shortName>
        <ecNumber evidence="8">2.7.1.17</ecNumber>
    </recommendedName>
</protein>
<evidence type="ECO:0000256" key="3">
    <source>
        <dbReference type="ARBA" id="ARBA00022679"/>
    </source>
</evidence>
<dbReference type="OrthoDB" id="9805576at2"/>
<gene>
    <name evidence="8" type="primary">xylB</name>
    <name evidence="12" type="ORF">E1809_14170</name>
</gene>
<dbReference type="EMBL" id="SMRU01000016">
    <property type="protein sequence ID" value="TDF94237.1"/>
    <property type="molecule type" value="Genomic_DNA"/>
</dbReference>
<dbReference type="PROSITE" id="PS00445">
    <property type="entry name" value="FGGY_KINASES_2"/>
    <property type="match status" value="1"/>
</dbReference>
<dbReference type="HAMAP" id="MF_02220">
    <property type="entry name" value="XylB"/>
    <property type="match status" value="1"/>
</dbReference>
<sequence>MTLVAGVDSSTQSCKVVVLDAENGALIREGRASHPDGTEVHPEEWWRALSEAFDDAGGLSDVSALSVGGQQHGMVLLDRDGNVIRPALLWNDTRSAGAANDLISEVGAEDLSRRTGLLPVASFTITKVRWVRDTEPESVAKVAAVALPHDWLTWRLRGYGPAGVSPLGPNLDALTTDRSDASGTGYWSPLTGGYDLDLFKLAFGQDAREASGGSLDGGSPQPGSTTEPAEGIVILPRVLGPGDTAGRIHPDCFGPSGTGSGDGNGILLGVGAGDNAAAALGLGAKAGDVVVSVGTSGTVFAVDSVPAHDASGTVAGFADASGEYLPITVTLNAARVLSSIAGVLGVDFDELSKLALEAEPSAGGVVLVPYFEGERTPNLPHVKASFHGLSIASTTRPNIARAAIEGMLCGLAGGFDALCSQGLRAERLLLIGGAVQNPAVQRIAAQVFELPVVVPSPGEYVARGAAVQAAWALAGSRPDWPVALDAAPEPDFKGHIIENYAKAAALVSAGFVGS</sequence>
<evidence type="ECO:0000256" key="8">
    <source>
        <dbReference type="HAMAP-Rule" id="MF_02220"/>
    </source>
</evidence>
<evidence type="ECO:0000256" key="4">
    <source>
        <dbReference type="ARBA" id="ARBA00022741"/>
    </source>
</evidence>
<evidence type="ECO:0000256" key="1">
    <source>
        <dbReference type="ARBA" id="ARBA00009156"/>
    </source>
</evidence>
<dbReference type="InterPro" id="IPR018484">
    <property type="entry name" value="FGGY_N"/>
</dbReference>
<feature type="site" description="Important for activity" evidence="8">
    <location>
        <position position="8"/>
    </location>
</feature>
<feature type="domain" description="Carbohydrate kinase FGGY N-terminal" evidence="10">
    <location>
        <begin position="4"/>
        <end position="201"/>
    </location>
</feature>
<comment type="similarity">
    <text evidence="1 8 9">Belongs to the FGGY kinase family.</text>
</comment>
<evidence type="ECO:0000313" key="13">
    <source>
        <dbReference type="Proteomes" id="UP000295511"/>
    </source>
</evidence>
<name>A0A4R5KII4_9MICC</name>
<dbReference type="Pfam" id="PF00370">
    <property type="entry name" value="FGGY_N"/>
    <property type="match status" value="1"/>
</dbReference>
<dbReference type="Pfam" id="PF02782">
    <property type="entry name" value="FGGY_C"/>
    <property type="match status" value="1"/>
</dbReference>
<keyword evidence="5 8" id="KW-0418">Kinase</keyword>
<proteinExistence type="inferred from homology"/>
<keyword evidence="7 8" id="KW-0119">Carbohydrate metabolism</keyword>
<dbReference type="InterPro" id="IPR050406">
    <property type="entry name" value="FGGY_Carb_Kinase"/>
</dbReference>
<keyword evidence="6 8" id="KW-0067">ATP-binding</keyword>
<dbReference type="Proteomes" id="UP000295511">
    <property type="component" value="Unassembled WGS sequence"/>
</dbReference>
<evidence type="ECO:0000256" key="9">
    <source>
        <dbReference type="RuleBase" id="RU003733"/>
    </source>
</evidence>
<evidence type="ECO:0000256" key="7">
    <source>
        <dbReference type="ARBA" id="ARBA00023277"/>
    </source>
</evidence>
<dbReference type="PANTHER" id="PTHR43095">
    <property type="entry name" value="SUGAR KINASE"/>
    <property type="match status" value="1"/>
</dbReference>
<dbReference type="GO" id="GO:0004856">
    <property type="term" value="F:D-xylulokinase activity"/>
    <property type="evidence" value="ECO:0007669"/>
    <property type="project" value="UniProtKB-UniRule"/>
</dbReference>
<evidence type="ECO:0000259" key="10">
    <source>
        <dbReference type="Pfam" id="PF00370"/>
    </source>
</evidence>
<dbReference type="InterPro" id="IPR043129">
    <property type="entry name" value="ATPase_NBD"/>
</dbReference>
<comment type="function">
    <text evidence="8">Catalyzes the phosphorylation of D-xylulose to D-xylulose 5-phosphate.</text>
</comment>
<dbReference type="EC" id="2.7.1.17" evidence="8"/>
<dbReference type="GO" id="GO:0005524">
    <property type="term" value="F:ATP binding"/>
    <property type="evidence" value="ECO:0007669"/>
    <property type="project" value="UniProtKB-UniRule"/>
</dbReference>
<accession>A0A4R5KII4</accession>
<dbReference type="CDD" id="cd07809">
    <property type="entry name" value="ASKHA_NBD_FGGY_BaXK-like"/>
    <property type="match status" value="1"/>
</dbReference>
<feature type="active site" description="Proton acceptor" evidence="8">
    <location>
        <position position="274"/>
    </location>
</feature>
<feature type="binding site" evidence="8">
    <location>
        <begin position="71"/>
        <end position="72"/>
    </location>
    <ligand>
        <name>substrate</name>
    </ligand>
</feature>
<dbReference type="Gene3D" id="3.30.420.40">
    <property type="match status" value="2"/>
</dbReference>
<keyword evidence="4 8" id="KW-0547">Nucleotide-binding</keyword>
<keyword evidence="13" id="KW-1185">Reference proteome</keyword>
<organism evidence="12 13">
    <name type="scientific">Arthrobacter terricola</name>
    <dbReference type="NCBI Taxonomy" id="2547396"/>
    <lineage>
        <taxon>Bacteria</taxon>
        <taxon>Bacillati</taxon>
        <taxon>Actinomycetota</taxon>
        <taxon>Actinomycetes</taxon>
        <taxon>Micrococcales</taxon>
        <taxon>Micrococcaceae</taxon>
        <taxon>Arthrobacter</taxon>
    </lineage>
</organism>
<dbReference type="PIRSF" id="PIRSF000538">
    <property type="entry name" value="GlpK"/>
    <property type="match status" value="1"/>
</dbReference>
<dbReference type="InterPro" id="IPR000577">
    <property type="entry name" value="Carb_kinase_FGGY"/>
</dbReference>
<dbReference type="InterPro" id="IPR018485">
    <property type="entry name" value="FGGY_C"/>
</dbReference>
<evidence type="ECO:0000256" key="2">
    <source>
        <dbReference type="ARBA" id="ARBA00022629"/>
    </source>
</evidence>
<dbReference type="AlphaFoldDB" id="A0A4R5KII4"/>
<evidence type="ECO:0000256" key="5">
    <source>
        <dbReference type="ARBA" id="ARBA00022777"/>
    </source>
</evidence>
<dbReference type="RefSeq" id="WP_133204890.1">
    <property type="nucleotide sequence ID" value="NZ_SMRU01000016.1"/>
</dbReference>
<comment type="catalytic activity">
    <reaction evidence="8">
        <text>D-xylulose + ATP = D-xylulose 5-phosphate + ADP + H(+)</text>
        <dbReference type="Rhea" id="RHEA:10964"/>
        <dbReference type="ChEBI" id="CHEBI:15378"/>
        <dbReference type="ChEBI" id="CHEBI:17140"/>
        <dbReference type="ChEBI" id="CHEBI:30616"/>
        <dbReference type="ChEBI" id="CHEBI:57737"/>
        <dbReference type="ChEBI" id="CHEBI:456216"/>
        <dbReference type="EC" id="2.7.1.17"/>
    </reaction>
</comment>
<keyword evidence="3 8" id="KW-0808">Transferase</keyword>
<feature type="domain" description="Carbohydrate kinase FGGY C-terminal" evidence="11">
    <location>
        <begin position="290"/>
        <end position="473"/>
    </location>
</feature>
<keyword evidence="2 8" id="KW-0859">Xylose metabolism</keyword>
<dbReference type="InterPro" id="IPR006000">
    <property type="entry name" value="Xylulokinase"/>
</dbReference>
<comment type="caution">
    <text evidence="12">The sequence shown here is derived from an EMBL/GenBank/DDBJ whole genome shotgun (WGS) entry which is preliminary data.</text>
</comment>
<dbReference type="InterPro" id="IPR018483">
    <property type="entry name" value="Carb_kinase_FGGY_CS"/>
</dbReference>
<dbReference type="SUPFAM" id="SSF53067">
    <property type="entry name" value="Actin-like ATPase domain"/>
    <property type="match status" value="2"/>
</dbReference>
<dbReference type="PANTHER" id="PTHR43095:SF5">
    <property type="entry name" value="XYLULOSE KINASE"/>
    <property type="match status" value="1"/>
</dbReference>
<evidence type="ECO:0000259" key="11">
    <source>
        <dbReference type="Pfam" id="PF02782"/>
    </source>
</evidence>
<reference evidence="12 13" key="1">
    <citation type="submission" date="2019-03" db="EMBL/GenBank/DDBJ databases">
        <title>Whole genome sequence of Arthrobacter sp JH1-1.</title>
        <authorList>
            <person name="Trinh H.N."/>
        </authorList>
    </citation>
    <scope>NUCLEOTIDE SEQUENCE [LARGE SCALE GENOMIC DNA]</scope>
    <source>
        <strain evidence="12 13">JH1-1</strain>
    </source>
</reference>
<dbReference type="GO" id="GO:0005998">
    <property type="term" value="P:xylulose catabolic process"/>
    <property type="evidence" value="ECO:0007669"/>
    <property type="project" value="UniProtKB-UniRule"/>
</dbReference>
<evidence type="ECO:0000256" key="6">
    <source>
        <dbReference type="ARBA" id="ARBA00022840"/>
    </source>
</evidence>
<evidence type="ECO:0000313" key="12">
    <source>
        <dbReference type="EMBL" id="TDF94237.1"/>
    </source>
</evidence>